<evidence type="ECO:0000313" key="2">
    <source>
        <dbReference type="Proteomes" id="UP000297641"/>
    </source>
</evidence>
<name>A0A7I0HX68_9LEPT</name>
<dbReference type="RefSeq" id="WP_135769946.1">
    <property type="nucleotide sequence ID" value="NZ_RQFT01000002.1"/>
</dbReference>
<sequence>MAFSDWTVLNSNLGDAVPDFDKFIKDCVDNNLINKDNMYVDTGKVLSYYSQGLGTFERNKFYEGKIDNTPFSEAERDRRYLNLGEDLLTNKPQAITLRVHDGHTISLHRNPPDPTGKITYTVVDTGNSKMNGTIFDPENPLESSIGKIDKSNSYKDYLPKHYDMIK</sequence>
<gene>
    <name evidence="1" type="ORF">EHQ43_01345</name>
</gene>
<dbReference type="Proteomes" id="UP000297641">
    <property type="component" value="Unassembled WGS sequence"/>
</dbReference>
<dbReference type="EMBL" id="RQFT01000002">
    <property type="protein sequence ID" value="TGL09130.1"/>
    <property type="molecule type" value="Genomic_DNA"/>
</dbReference>
<dbReference type="AlphaFoldDB" id="A0A7I0HX68"/>
<protein>
    <submittedName>
        <fullName evidence="1">Uncharacterized protein</fullName>
    </submittedName>
</protein>
<organism evidence="1 2">
    <name type="scientific">Leptospira bouyouniensis</name>
    <dbReference type="NCBI Taxonomy" id="2484911"/>
    <lineage>
        <taxon>Bacteria</taxon>
        <taxon>Pseudomonadati</taxon>
        <taxon>Spirochaetota</taxon>
        <taxon>Spirochaetia</taxon>
        <taxon>Leptospirales</taxon>
        <taxon>Leptospiraceae</taxon>
        <taxon>Leptospira</taxon>
    </lineage>
</organism>
<evidence type="ECO:0000313" key="1">
    <source>
        <dbReference type="EMBL" id="TGL09130.1"/>
    </source>
</evidence>
<comment type="caution">
    <text evidence="1">The sequence shown here is derived from an EMBL/GenBank/DDBJ whole genome shotgun (WGS) entry which is preliminary data.</text>
</comment>
<accession>A0A7I0HX68</accession>
<proteinExistence type="predicted"/>
<reference evidence="1 2" key="1">
    <citation type="journal article" date="2019" name="PLoS Negl. Trop. Dis.">
        <title>Revisiting the worldwide diversity of Leptospira species in the environment.</title>
        <authorList>
            <person name="Vincent A.T."/>
            <person name="Schiettekatte O."/>
            <person name="Bourhy P."/>
            <person name="Veyrier F.J."/>
            <person name="Picardeau M."/>
        </authorList>
    </citation>
    <scope>NUCLEOTIDE SEQUENCE [LARGE SCALE GENOMIC DNA]</scope>
    <source>
        <strain evidence="1 2">201800273</strain>
    </source>
</reference>